<name>A0ABU2ZRB0_9ALTE</name>
<dbReference type="RefSeq" id="WP_311367470.1">
    <property type="nucleotide sequence ID" value="NZ_JAVRHX010000001.1"/>
</dbReference>
<feature type="signal peptide" evidence="6">
    <location>
        <begin position="1"/>
        <end position="23"/>
    </location>
</feature>
<dbReference type="Gene3D" id="1.20.120.10">
    <property type="entry name" value="Cytochrome c/b562"/>
    <property type="match status" value="1"/>
</dbReference>
<evidence type="ECO:0000256" key="1">
    <source>
        <dbReference type="ARBA" id="ARBA00022448"/>
    </source>
</evidence>
<gene>
    <name evidence="7" type="ORF">RM552_03865</name>
</gene>
<dbReference type="Pfam" id="PF01322">
    <property type="entry name" value="Cytochrom_C_2"/>
    <property type="match status" value="1"/>
</dbReference>
<keyword evidence="4" id="KW-0249">Electron transport</keyword>
<keyword evidence="8" id="KW-1185">Reference proteome</keyword>
<keyword evidence="5" id="KW-0408">Iron</keyword>
<evidence type="ECO:0000313" key="7">
    <source>
        <dbReference type="EMBL" id="MDT0593977.1"/>
    </source>
</evidence>
<protein>
    <submittedName>
        <fullName evidence="7">Cytochrome c</fullName>
    </submittedName>
</protein>
<evidence type="ECO:0000256" key="2">
    <source>
        <dbReference type="ARBA" id="ARBA00022617"/>
    </source>
</evidence>
<reference evidence="7 8" key="1">
    <citation type="submission" date="2023-09" db="EMBL/GenBank/DDBJ databases">
        <authorList>
            <person name="Rey-Velasco X."/>
        </authorList>
    </citation>
    <scope>NUCLEOTIDE SEQUENCE [LARGE SCALE GENOMIC DNA]</scope>
    <source>
        <strain evidence="7 8">P117</strain>
    </source>
</reference>
<dbReference type="EMBL" id="JAVRHX010000001">
    <property type="protein sequence ID" value="MDT0593977.1"/>
    <property type="molecule type" value="Genomic_DNA"/>
</dbReference>
<feature type="chain" id="PRO_5045960946" evidence="6">
    <location>
        <begin position="24"/>
        <end position="160"/>
    </location>
</feature>
<dbReference type="InterPro" id="IPR012127">
    <property type="entry name" value="Cyt_c_prime"/>
</dbReference>
<dbReference type="PIRSF" id="PIRSF000027">
    <property type="entry name" value="Cytc_c_prime"/>
    <property type="match status" value="1"/>
</dbReference>
<dbReference type="Proteomes" id="UP001253545">
    <property type="component" value="Unassembled WGS sequence"/>
</dbReference>
<evidence type="ECO:0000256" key="6">
    <source>
        <dbReference type="SAM" id="SignalP"/>
    </source>
</evidence>
<keyword evidence="1" id="KW-0813">Transport</keyword>
<evidence type="ECO:0000256" key="4">
    <source>
        <dbReference type="ARBA" id="ARBA00022982"/>
    </source>
</evidence>
<accession>A0ABU2ZRB0</accession>
<dbReference type="InterPro" id="IPR002321">
    <property type="entry name" value="Cyt_c_II"/>
</dbReference>
<keyword evidence="3" id="KW-0479">Metal-binding</keyword>
<evidence type="ECO:0000256" key="3">
    <source>
        <dbReference type="ARBA" id="ARBA00022723"/>
    </source>
</evidence>
<keyword evidence="6" id="KW-0732">Signal</keyword>
<proteinExistence type="predicted"/>
<dbReference type="InterPro" id="IPR010980">
    <property type="entry name" value="Cyt_c/b562"/>
</dbReference>
<sequence>MKNKILLSTLFASLICVSGISSADNHPKATSEKQANAAVTFRKSLLQLVRSNMGPLGGMARGNIPMNAETIGKNAERVAFLASMMHDYFELDTTAFDVNTDAKSSIWKNKDDFNAKIDDMVSAAAKLQDLVAKNDEGNFRKGIGALGATCKACHDEYKKD</sequence>
<organism evidence="7 8">
    <name type="scientific">Glaciecola petra</name>
    <dbReference type="NCBI Taxonomy" id="3075602"/>
    <lineage>
        <taxon>Bacteria</taxon>
        <taxon>Pseudomonadati</taxon>
        <taxon>Pseudomonadota</taxon>
        <taxon>Gammaproteobacteria</taxon>
        <taxon>Alteromonadales</taxon>
        <taxon>Alteromonadaceae</taxon>
        <taxon>Glaciecola</taxon>
    </lineage>
</organism>
<dbReference type="SUPFAM" id="SSF47175">
    <property type="entry name" value="Cytochromes"/>
    <property type="match status" value="1"/>
</dbReference>
<dbReference type="PROSITE" id="PS51009">
    <property type="entry name" value="CYTCII"/>
    <property type="match status" value="1"/>
</dbReference>
<keyword evidence="2" id="KW-0349">Heme</keyword>
<comment type="caution">
    <text evidence="7">The sequence shown here is derived from an EMBL/GenBank/DDBJ whole genome shotgun (WGS) entry which is preliminary data.</text>
</comment>
<evidence type="ECO:0000313" key="8">
    <source>
        <dbReference type="Proteomes" id="UP001253545"/>
    </source>
</evidence>
<evidence type="ECO:0000256" key="5">
    <source>
        <dbReference type="ARBA" id="ARBA00023004"/>
    </source>
</evidence>